<reference evidence="1" key="2">
    <citation type="submission" date="2020-05" db="EMBL/GenBank/DDBJ databases">
        <authorList>
            <person name="Kim H.-S."/>
            <person name="Proctor R.H."/>
            <person name="Brown D.W."/>
        </authorList>
    </citation>
    <scope>NUCLEOTIDE SEQUENCE</scope>
    <source>
        <strain evidence="1">NRRL 20472</strain>
    </source>
</reference>
<sequence>MSSIVDPLQDTTVMLRQAKAYPDYKSILGHIQTFSYGVSQGTKALVINPRSANVVELIKSLTEESDKEDNPETEKDASLADKIESIEGSEALTKPESKLVSQVPMPIEQAFAPALEGLEEARLKCRFMMNRIVQEIDNITVKHQIATDENKLAPYLSPFLFELLLPLGVEVPSEATQAAQELAAAKVNPDALDSHFLNSPERQSSEVTLTTGISEEAFSVEYSGVKHMPDSSWHRSLNKENTLKKGLLEDHRAESAQEGICSAAVILWLATGSIPPPTEKTLKLLAEIQGSGEVETEGNYLEWISNLSKFFNNLKPQKNSTGLNLKDRGTFSRLLTDNSGKINLDFKVFLILSFQNSSHAIGLNLRNNALFDPNKGVLKTQTGKDTPTNVAYSLRGMEEIRDSYGNVTNVEAIVFE</sequence>
<dbReference type="Proteomes" id="UP000622797">
    <property type="component" value="Unassembled WGS sequence"/>
</dbReference>
<evidence type="ECO:0000313" key="2">
    <source>
        <dbReference type="Proteomes" id="UP000622797"/>
    </source>
</evidence>
<comment type="caution">
    <text evidence="1">The sequence shown here is derived from an EMBL/GenBank/DDBJ whole genome shotgun (WGS) entry which is preliminary data.</text>
</comment>
<dbReference type="EMBL" id="JABEXW010001221">
    <property type="protein sequence ID" value="KAF4945674.1"/>
    <property type="molecule type" value="Genomic_DNA"/>
</dbReference>
<gene>
    <name evidence="1" type="ORF">FSARC_14389</name>
</gene>
<accession>A0A8H4SUA0</accession>
<dbReference type="AlphaFoldDB" id="A0A8H4SUA0"/>
<reference evidence="1" key="1">
    <citation type="journal article" date="2020" name="BMC Genomics">
        <title>Correction to: Identification and distribution of gene clusters required for synthesis of sphingolipid metabolism inhibitors in diverse species of the filamentous fungus Fusarium.</title>
        <authorList>
            <person name="Kim H.S."/>
            <person name="Lohmar J.M."/>
            <person name="Busman M."/>
            <person name="Brown D.W."/>
            <person name="Naumann T.A."/>
            <person name="Divon H.H."/>
            <person name="Lysoe E."/>
            <person name="Uhlig S."/>
            <person name="Proctor R.H."/>
        </authorList>
    </citation>
    <scope>NUCLEOTIDE SEQUENCE</scope>
    <source>
        <strain evidence="1">NRRL 20472</strain>
    </source>
</reference>
<organism evidence="1 2">
    <name type="scientific">Fusarium sarcochroum</name>
    <dbReference type="NCBI Taxonomy" id="1208366"/>
    <lineage>
        <taxon>Eukaryota</taxon>
        <taxon>Fungi</taxon>
        <taxon>Dikarya</taxon>
        <taxon>Ascomycota</taxon>
        <taxon>Pezizomycotina</taxon>
        <taxon>Sordariomycetes</taxon>
        <taxon>Hypocreomycetidae</taxon>
        <taxon>Hypocreales</taxon>
        <taxon>Nectriaceae</taxon>
        <taxon>Fusarium</taxon>
        <taxon>Fusarium lateritium species complex</taxon>
    </lineage>
</organism>
<proteinExistence type="predicted"/>
<protein>
    <submittedName>
        <fullName evidence="1">Uncharacterized protein</fullName>
    </submittedName>
</protein>
<dbReference type="OrthoDB" id="4848348at2759"/>
<keyword evidence="2" id="KW-1185">Reference proteome</keyword>
<name>A0A8H4SUA0_9HYPO</name>
<evidence type="ECO:0000313" key="1">
    <source>
        <dbReference type="EMBL" id="KAF4945674.1"/>
    </source>
</evidence>